<dbReference type="InterPro" id="IPR016186">
    <property type="entry name" value="C-type_lectin-like/link_sf"/>
</dbReference>
<dbReference type="Pfam" id="PF00059">
    <property type="entry name" value="Lectin_C"/>
    <property type="match status" value="2"/>
</dbReference>
<feature type="compositionally biased region" description="Polar residues" evidence="1">
    <location>
        <begin position="522"/>
        <end position="534"/>
    </location>
</feature>
<evidence type="ECO:0000313" key="4">
    <source>
        <dbReference type="EMBL" id="KAG5260612.1"/>
    </source>
</evidence>
<dbReference type="PANTHER" id="PTHR45784:SF3">
    <property type="entry name" value="C-TYPE LECTIN DOMAIN FAMILY 4 MEMBER K-LIKE-RELATED"/>
    <property type="match status" value="1"/>
</dbReference>
<gene>
    <name evidence="4" type="ORF">AALO_G00294450</name>
</gene>
<keyword evidence="5" id="KW-1185">Reference proteome</keyword>
<feature type="compositionally biased region" description="Low complexity" evidence="1">
    <location>
        <begin position="535"/>
        <end position="550"/>
    </location>
</feature>
<protein>
    <recommendedName>
        <fullName evidence="3">C-type lectin domain-containing protein</fullName>
    </recommendedName>
</protein>
<feature type="signal peptide" evidence="2">
    <location>
        <begin position="1"/>
        <end position="16"/>
    </location>
</feature>
<feature type="domain" description="C-type lectin" evidence="3">
    <location>
        <begin position="146"/>
        <end position="255"/>
    </location>
</feature>
<dbReference type="Gene3D" id="3.10.100.10">
    <property type="entry name" value="Mannose-Binding Protein A, subunit A"/>
    <property type="match status" value="2"/>
</dbReference>
<feature type="region of interest" description="Disordered" evidence="1">
    <location>
        <begin position="861"/>
        <end position="907"/>
    </location>
</feature>
<feature type="domain" description="C-type lectin" evidence="3">
    <location>
        <begin position="21"/>
        <end position="136"/>
    </location>
</feature>
<feature type="chain" id="PRO_5043887891" description="C-type lectin domain-containing protein" evidence="2">
    <location>
        <begin position="17"/>
        <end position="1036"/>
    </location>
</feature>
<dbReference type="InterPro" id="IPR016187">
    <property type="entry name" value="CTDL_fold"/>
</dbReference>
<dbReference type="SMART" id="SM00034">
    <property type="entry name" value="CLECT"/>
    <property type="match status" value="2"/>
</dbReference>
<feature type="region of interest" description="Disordered" evidence="1">
    <location>
        <begin position="522"/>
        <end position="550"/>
    </location>
</feature>
<dbReference type="AlphaFoldDB" id="A0AAV6FG18"/>
<evidence type="ECO:0000313" key="5">
    <source>
        <dbReference type="Proteomes" id="UP000823561"/>
    </source>
</evidence>
<feature type="compositionally biased region" description="Low complexity" evidence="1">
    <location>
        <begin position="933"/>
        <end position="951"/>
    </location>
</feature>
<accession>A0AAV6FG18</accession>
<feature type="region of interest" description="Disordered" evidence="1">
    <location>
        <begin position="361"/>
        <end position="394"/>
    </location>
</feature>
<comment type="caution">
    <text evidence="4">The sequence shown here is derived from an EMBL/GenBank/DDBJ whole genome shotgun (WGS) entry which is preliminary data.</text>
</comment>
<feature type="compositionally biased region" description="Polar residues" evidence="1">
    <location>
        <begin position="367"/>
        <end position="394"/>
    </location>
</feature>
<evidence type="ECO:0000259" key="3">
    <source>
        <dbReference type="PROSITE" id="PS50041"/>
    </source>
</evidence>
<dbReference type="InterPro" id="IPR001304">
    <property type="entry name" value="C-type_lectin-like"/>
</dbReference>
<dbReference type="PANTHER" id="PTHR45784">
    <property type="entry name" value="C-TYPE LECTIN DOMAIN FAMILY 20 MEMBER A-RELATED"/>
    <property type="match status" value="1"/>
</dbReference>
<evidence type="ECO:0000256" key="2">
    <source>
        <dbReference type="SAM" id="SignalP"/>
    </source>
</evidence>
<feature type="region of interest" description="Disordered" evidence="1">
    <location>
        <begin position="798"/>
        <end position="833"/>
    </location>
</feature>
<dbReference type="SUPFAM" id="SSF56436">
    <property type="entry name" value="C-type lectin-like"/>
    <property type="match status" value="2"/>
</dbReference>
<evidence type="ECO:0000256" key="1">
    <source>
        <dbReference type="SAM" id="MobiDB-lite"/>
    </source>
</evidence>
<keyword evidence="2" id="KW-0732">Signal</keyword>
<dbReference type="Proteomes" id="UP000823561">
    <property type="component" value="Chromosome 24"/>
</dbReference>
<sequence length="1036" mass="110460">MFLLLLVSGLCTLLFALPHPYHFVNEPMTWTEAQTHCQTYYIDLATVYDVDDMGSLMQSVDGSYNDSAWIGLYDDTLKSWRWSLENESYYKEGERYFRQWWDKPDNYGGNELCAVMVFDNKWHDAPCDYTFPVICYDGRENINETYVLIPQFMNWTFGQQYCREHHTDLVSIRNKAEYQNIIDLLDSGIAWLGLHRTRSWSDQTNSTFRNWREGEPDNGRQTVEEGHQHCTAVSFNASGKWTDENCTRSLPFICYGDPVIFNKTTKIPTPVSITTTASTTVFGPRGSTGVMPNFGNSLSFANTLPNSVSMVPDSTLDSVSDLTSKATDSSAINITSAASTRISSDTQSPMETTLITTHGTTHEDMAGTTTGTRAVTSPDTTLSRSPTTPEDMVGTTNVTSTIAVTSYSATLSGSLNSLTITQASTLTPLNTTDSPFVVATGSLSYSTTGSISTSIQTHGPPFNQSTSTGFTTTRTPTLPAVPASTSNLTTTAPGIIPTTDSFPSLPPNQTLNYTLTPMLKATSNQTSSPASTHVTSSYFTPPSTSSITPSPTNISLIATTVINQTSKHNPTNPDMTLTPTPDLAVVSASTMLSSQISTPTSTLNPSFTSIPVSTVSTPLAEASTTLSTTDYISVSTPDTNQTSSNTLAVTSNLTTKLTSTPVYSQTDILQFPPTPTSKTFTGALTPNMSSGPNATVNYISTNKTPPILTTSQLLPQATTTGKMITPGSIGSTSVSYGSSLSPSSAASPRALSTFSTVSGPIEPTLVTVTGVTSQATDRFTSSIPLTARVGDTFGMSVTPRPPTDNSPIPTHGTTFGDMVGTSPATSADSSSGTTLIASSSTLGITQRDALGTYTGTTSVTLNGASSDSTGSNYSSIQTHGPPSTGFITSKPTATPADSTPAQSTHMEFSLKSNATSSFTKNTYITSDSSTVLSTPISSPTSQPTSSRPNSTADQTSSSDYSSFNTNPKSSLYSNTNPRTRGSSECHVIGLSATLISERELTQSEMEQLAIEQFGERFRRLGLSSNITLQYIQGIHP</sequence>
<feature type="compositionally biased region" description="Polar residues" evidence="1">
    <location>
        <begin position="952"/>
        <end position="982"/>
    </location>
</feature>
<dbReference type="PROSITE" id="PS50041">
    <property type="entry name" value="C_TYPE_LECTIN_2"/>
    <property type="match status" value="2"/>
</dbReference>
<dbReference type="EMBL" id="JADWDJ010000024">
    <property type="protein sequence ID" value="KAG5260612.1"/>
    <property type="molecule type" value="Genomic_DNA"/>
</dbReference>
<feature type="region of interest" description="Disordered" evidence="1">
    <location>
        <begin position="929"/>
        <end position="983"/>
    </location>
</feature>
<name>A0AAV6FG18_9TELE</name>
<proteinExistence type="predicted"/>
<organism evidence="4 5">
    <name type="scientific">Alosa alosa</name>
    <name type="common">allis shad</name>
    <dbReference type="NCBI Taxonomy" id="278164"/>
    <lineage>
        <taxon>Eukaryota</taxon>
        <taxon>Metazoa</taxon>
        <taxon>Chordata</taxon>
        <taxon>Craniata</taxon>
        <taxon>Vertebrata</taxon>
        <taxon>Euteleostomi</taxon>
        <taxon>Actinopterygii</taxon>
        <taxon>Neopterygii</taxon>
        <taxon>Teleostei</taxon>
        <taxon>Clupei</taxon>
        <taxon>Clupeiformes</taxon>
        <taxon>Clupeoidei</taxon>
        <taxon>Clupeidae</taxon>
        <taxon>Alosa</taxon>
    </lineage>
</organism>
<reference evidence="4" key="1">
    <citation type="submission" date="2020-10" db="EMBL/GenBank/DDBJ databases">
        <title>Chromosome-scale genome assembly of the Allis shad, Alosa alosa.</title>
        <authorList>
            <person name="Margot Z."/>
            <person name="Christophe K."/>
            <person name="Cabau C."/>
            <person name="Louis A."/>
            <person name="Berthelot C."/>
            <person name="Parey E."/>
            <person name="Roest Crollius H."/>
            <person name="Montfort J."/>
            <person name="Robinson-Rechavi M."/>
            <person name="Bucao C."/>
            <person name="Bouchez O."/>
            <person name="Gislard M."/>
            <person name="Lluch J."/>
            <person name="Milhes M."/>
            <person name="Lampietro C."/>
            <person name="Lopez Roques C."/>
            <person name="Donnadieu C."/>
            <person name="Braasch I."/>
            <person name="Desvignes T."/>
            <person name="Postlethwait J."/>
            <person name="Bobe J."/>
            <person name="Guiguen Y."/>
        </authorList>
    </citation>
    <scope>NUCLEOTIDE SEQUENCE</scope>
    <source>
        <strain evidence="4">M-15738</strain>
        <tissue evidence="4">Blood</tissue>
    </source>
</reference>